<dbReference type="GO" id="GO:0031647">
    <property type="term" value="P:regulation of protein stability"/>
    <property type="evidence" value="ECO:0007669"/>
    <property type="project" value="TreeGrafter"/>
</dbReference>
<dbReference type="InterPro" id="IPR001394">
    <property type="entry name" value="Peptidase_C19_UCH"/>
</dbReference>
<evidence type="ECO:0000256" key="8">
    <source>
        <dbReference type="SAM" id="MobiDB-lite"/>
    </source>
</evidence>
<evidence type="ECO:0000259" key="9">
    <source>
        <dbReference type="PROSITE" id="PS50144"/>
    </source>
</evidence>
<feature type="domain" description="MATH" evidence="9">
    <location>
        <begin position="57"/>
        <end position="185"/>
    </location>
</feature>
<dbReference type="EMBL" id="CAUYUE010000001">
    <property type="protein sequence ID" value="CAK0734515.1"/>
    <property type="molecule type" value="Genomic_DNA"/>
</dbReference>
<evidence type="ECO:0000256" key="1">
    <source>
        <dbReference type="ARBA" id="ARBA00000707"/>
    </source>
</evidence>
<dbReference type="Pfam" id="PF00443">
    <property type="entry name" value="UCH"/>
    <property type="match status" value="1"/>
</dbReference>
<dbReference type="Gene3D" id="3.10.20.90">
    <property type="entry name" value="Phosphatidylinositol 3-kinase Catalytic Subunit, Chain A, domain 1"/>
    <property type="match status" value="2"/>
</dbReference>
<dbReference type="Proteomes" id="UP001314263">
    <property type="component" value="Unassembled WGS sequence"/>
</dbReference>
<reference evidence="11 12" key="1">
    <citation type="submission" date="2023-10" db="EMBL/GenBank/DDBJ databases">
        <authorList>
            <person name="Maclean D."/>
            <person name="Macfadyen A."/>
        </authorList>
    </citation>
    <scope>NUCLEOTIDE SEQUENCE [LARGE SCALE GENOMIC DNA]</scope>
</reference>
<dbReference type="Pfam" id="PF14533">
    <property type="entry name" value="USP7_C2"/>
    <property type="match status" value="1"/>
</dbReference>
<name>A0AAV1HQQ2_9CHLO</name>
<keyword evidence="6" id="KW-0378">Hydrolase</keyword>
<dbReference type="SUPFAM" id="SSF54001">
    <property type="entry name" value="Cysteine proteinases"/>
    <property type="match status" value="1"/>
</dbReference>
<keyword evidence="12" id="KW-1185">Reference proteome</keyword>
<dbReference type="GO" id="GO:0016579">
    <property type="term" value="P:protein deubiquitination"/>
    <property type="evidence" value="ECO:0007669"/>
    <property type="project" value="InterPro"/>
</dbReference>
<dbReference type="Pfam" id="PF22486">
    <property type="entry name" value="MATH_2"/>
    <property type="match status" value="1"/>
</dbReference>
<dbReference type="CDD" id="cd00121">
    <property type="entry name" value="MATH"/>
    <property type="match status" value="1"/>
</dbReference>
<accession>A0AAV1HQQ2</accession>
<dbReference type="PROSITE" id="PS00973">
    <property type="entry name" value="USP_2"/>
    <property type="match status" value="1"/>
</dbReference>
<evidence type="ECO:0000313" key="11">
    <source>
        <dbReference type="EMBL" id="CAK0734515.1"/>
    </source>
</evidence>
<keyword evidence="7" id="KW-0788">Thiol protease</keyword>
<dbReference type="PROSITE" id="PS00972">
    <property type="entry name" value="USP_1"/>
    <property type="match status" value="1"/>
</dbReference>
<evidence type="ECO:0000256" key="3">
    <source>
        <dbReference type="ARBA" id="ARBA00012759"/>
    </source>
</evidence>
<dbReference type="InterPro" id="IPR008974">
    <property type="entry name" value="TRAF-like"/>
</dbReference>
<dbReference type="PROSITE" id="PS50235">
    <property type="entry name" value="USP_3"/>
    <property type="match status" value="1"/>
</dbReference>
<evidence type="ECO:0000256" key="5">
    <source>
        <dbReference type="ARBA" id="ARBA00022786"/>
    </source>
</evidence>
<dbReference type="GO" id="GO:0005829">
    <property type="term" value="C:cytosol"/>
    <property type="evidence" value="ECO:0007669"/>
    <property type="project" value="TreeGrafter"/>
</dbReference>
<comment type="caution">
    <text evidence="11">The sequence shown here is derived from an EMBL/GenBank/DDBJ whole genome shotgun (WGS) entry which is preliminary data.</text>
</comment>
<dbReference type="InterPro" id="IPR038765">
    <property type="entry name" value="Papain-like_cys_pep_sf"/>
</dbReference>
<dbReference type="Gene3D" id="2.60.210.10">
    <property type="entry name" value="Apoptosis, Tumor Necrosis Factor Receptor Associated Protein 2, Chain A"/>
    <property type="match status" value="1"/>
</dbReference>
<dbReference type="SUPFAM" id="SSF49599">
    <property type="entry name" value="TRAF domain-like"/>
    <property type="match status" value="1"/>
</dbReference>
<dbReference type="PANTHER" id="PTHR24006:SF644">
    <property type="entry name" value="UBIQUITIN CARBOXYL-TERMINAL HYDROLASE 7"/>
    <property type="match status" value="1"/>
</dbReference>
<feature type="region of interest" description="Disordered" evidence="8">
    <location>
        <begin position="1087"/>
        <end position="1132"/>
    </location>
</feature>
<dbReference type="GO" id="GO:0006508">
    <property type="term" value="P:proteolysis"/>
    <property type="evidence" value="ECO:0007669"/>
    <property type="project" value="UniProtKB-KW"/>
</dbReference>
<dbReference type="PANTHER" id="PTHR24006">
    <property type="entry name" value="UBIQUITIN CARBOXYL-TERMINAL HYDROLASE"/>
    <property type="match status" value="1"/>
</dbReference>
<evidence type="ECO:0000256" key="6">
    <source>
        <dbReference type="ARBA" id="ARBA00022801"/>
    </source>
</evidence>
<evidence type="ECO:0000256" key="4">
    <source>
        <dbReference type="ARBA" id="ARBA00022670"/>
    </source>
</evidence>
<sequence>MVQGEIDMIDDSMDEESTEPLIEEVQNDEAEPMQGDGPIKAIQVPDTKNEPNLMANDAEFTWRIPNFSRIHVTKLHSDEFFCGGTPWNILMFPRGNRDGNGAQISLYLNVADHESAPLGWSRTAKFTLSVADQREPERSATKEANHVFNSGSVDWGFTSFLALKEIVNLQKGFLVDDTLEIRARVSMDKTENALYDSKKETGFVGLKNQGATCYMNSLLQFLYNINFFRQAVYHMPTQEEDDMSKSIPLALQSLFYKLQFGDSSVSTKDLTKSFGWDTYDAFMQHDVQELNRVLQEKLEDKMKGTKVEGTIGRLFEGHMHMFIECINVDYKSTRRESFMDLQLDVKGCANIYNSFDKYCEVEVMDGQNQYQTDEHGMQDARKGVLFDSFPPVLQVQLKRFEYDFQRDVMVKINDRYEFPDELDLDLEEGKWLSENADKSVRNLYKLHSVLVHSGGVHGGHYYAYIQPDCKRWLKFDDERVSEEDAKKALNEQYGGEDATMPGTGMNTFKFTKYSNAYMLVYVRKSDWDQIMCDVTPGDIQEHVRARLEAEQRDKEAKRKEKLEAHLYTIVKLVRDADIGDQIGTHRWFDLASPEKVKQERVRKGKTFGEFREEVAKKLGIEPHRQRFWTFAKRQNNTMRPSRAITEDEDTQNIEHIRDSPGMLGSRMGPHPPLQLYHEVELNKERDLLPVSTANILLFLKLYEPKTENLKFVGHILAPKSSTFGDLAPLLRRKAGLPDGAELSIFEEIKFEPTVMCQPQRPQDTLMNGQLEHGDILCIQEAVPPEEARQYRYPTVDRFLEWVRARISISFRRLDEPKGPSIDMELSRNSTYDEVCEALTERLKEEGQAEALNLEDPQQLRFTGQQSFSATIPKTAPYKWHGWDALHHAMHHYGQPLEVLFYEVLDMPLREYEQLKHMKLPYHGANTALVSTHDVRLPKDSTVGDLLEAFMQQLPAEKRPRELRLLEIFNCKIYQVFSTSHKLSDINDSYWDFRVEAVPDEELNASAASRSIHVYHIAPQSTASANPFGTPFLLQIEDDETLADVQPRIKAKLGVPDEQFAKWKFAFVRDLQKPEYLEDDELLASRFPKQSASQAMSQDTSYLGLEHEDTGPKHGPRKQSSYTAYERPVKIWG</sequence>
<evidence type="ECO:0000259" key="10">
    <source>
        <dbReference type="PROSITE" id="PS50235"/>
    </source>
</evidence>
<dbReference type="InterPro" id="IPR050164">
    <property type="entry name" value="Peptidase_C19"/>
</dbReference>
<dbReference type="Pfam" id="PF12436">
    <property type="entry name" value="USP7_ICP0_bdg"/>
    <property type="match status" value="1"/>
</dbReference>
<proteinExistence type="inferred from homology"/>
<comment type="similarity">
    <text evidence="2">Belongs to the peptidase C19 family.</text>
</comment>
<dbReference type="GO" id="GO:0004843">
    <property type="term" value="F:cysteine-type deubiquitinase activity"/>
    <property type="evidence" value="ECO:0007669"/>
    <property type="project" value="UniProtKB-EC"/>
</dbReference>
<dbReference type="InterPro" id="IPR002083">
    <property type="entry name" value="MATH/TRAF_dom"/>
</dbReference>
<evidence type="ECO:0000313" key="12">
    <source>
        <dbReference type="Proteomes" id="UP001314263"/>
    </source>
</evidence>
<organism evidence="11 12">
    <name type="scientific">Coccomyxa viridis</name>
    <dbReference type="NCBI Taxonomy" id="1274662"/>
    <lineage>
        <taxon>Eukaryota</taxon>
        <taxon>Viridiplantae</taxon>
        <taxon>Chlorophyta</taxon>
        <taxon>core chlorophytes</taxon>
        <taxon>Trebouxiophyceae</taxon>
        <taxon>Trebouxiophyceae incertae sedis</taxon>
        <taxon>Coccomyxaceae</taxon>
        <taxon>Coccomyxa</taxon>
    </lineage>
</organism>
<dbReference type="EC" id="3.4.19.12" evidence="3"/>
<dbReference type="FunFam" id="3.90.70.10:FF:000044">
    <property type="entry name" value="Ubiquitin carboxyl-terminal hydrolase 13"/>
    <property type="match status" value="1"/>
</dbReference>
<dbReference type="SMART" id="SM00061">
    <property type="entry name" value="MATH"/>
    <property type="match status" value="1"/>
</dbReference>
<dbReference type="InterPro" id="IPR029346">
    <property type="entry name" value="USP_C"/>
</dbReference>
<keyword evidence="4" id="KW-0645">Protease</keyword>
<feature type="domain" description="USP" evidence="10">
    <location>
        <begin position="204"/>
        <end position="524"/>
    </location>
</feature>
<dbReference type="Gene3D" id="3.90.70.10">
    <property type="entry name" value="Cysteine proteinases"/>
    <property type="match status" value="1"/>
</dbReference>
<dbReference type="InterPro" id="IPR028889">
    <property type="entry name" value="USP"/>
</dbReference>
<comment type="catalytic activity">
    <reaction evidence="1">
        <text>Thiol-dependent hydrolysis of ester, thioester, amide, peptide and isopeptide bonds formed by the C-terminal Gly of ubiquitin (a 76-residue protein attached to proteins as an intracellular targeting signal).</text>
        <dbReference type="EC" id="3.4.19.12"/>
    </reaction>
</comment>
<evidence type="ECO:0000256" key="2">
    <source>
        <dbReference type="ARBA" id="ARBA00009085"/>
    </source>
</evidence>
<dbReference type="AlphaFoldDB" id="A0AAV1HQQ2"/>
<dbReference type="InterPro" id="IPR024729">
    <property type="entry name" value="USP7_ICP0-binding_dom"/>
</dbReference>
<feature type="compositionally biased region" description="Polar residues" evidence="8">
    <location>
        <begin position="1087"/>
        <end position="1100"/>
    </location>
</feature>
<dbReference type="GO" id="GO:0005634">
    <property type="term" value="C:nucleus"/>
    <property type="evidence" value="ECO:0007669"/>
    <property type="project" value="TreeGrafter"/>
</dbReference>
<keyword evidence="5" id="KW-0833">Ubl conjugation pathway</keyword>
<gene>
    <name evidence="11" type="ORF">CVIRNUC_000442</name>
</gene>
<dbReference type="InterPro" id="IPR018200">
    <property type="entry name" value="USP_CS"/>
</dbReference>
<protein>
    <recommendedName>
        <fullName evidence="3">ubiquitinyl hydrolase 1</fullName>
        <ecNumber evidence="3">3.4.19.12</ecNumber>
    </recommendedName>
</protein>
<dbReference type="CDD" id="cd02659">
    <property type="entry name" value="peptidase_C19C"/>
    <property type="match status" value="1"/>
</dbReference>
<evidence type="ECO:0000256" key="7">
    <source>
        <dbReference type="ARBA" id="ARBA00022807"/>
    </source>
</evidence>
<dbReference type="PROSITE" id="PS50144">
    <property type="entry name" value="MATH"/>
    <property type="match status" value="1"/>
</dbReference>